<dbReference type="InterPro" id="IPR007197">
    <property type="entry name" value="rSAM"/>
</dbReference>
<dbReference type="InterPro" id="IPR058240">
    <property type="entry name" value="rSAM_sf"/>
</dbReference>
<keyword evidence="3" id="KW-0479">Metal-binding</keyword>
<comment type="caution">
    <text evidence="7">The sequence shown here is derived from an EMBL/GenBank/DDBJ whole genome shotgun (WGS) entry which is preliminary data.</text>
</comment>
<dbReference type="PANTHER" id="PTHR11228:SF7">
    <property type="entry name" value="PQQA PEPTIDE CYCLASE"/>
    <property type="match status" value="1"/>
</dbReference>
<reference evidence="7 8" key="1">
    <citation type="submission" date="2024-04" db="EMBL/GenBank/DDBJ databases">
        <title>Luteolibacter sp. isolated from soil.</title>
        <authorList>
            <person name="An J."/>
        </authorList>
    </citation>
    <scope>NUCLEOTIDE SEQUENCE [LARGE SCALE GENOMIC DNA]</scope>
    <source>
        <strain evidence="7 8">Y139</strain>
    </source>
</reference>
<dbReference type="PROSITE" id="PS51918">
    <property type="entry name" value="RADICAL_SAM"/>
    <property type="match status" value="1"/>
</dbReference>
<gene>
    <name evidence="7" type="ORF">WKV53_27120</name>
</gene>
<keyword evidence="2" id="KW-0949">S-adenosyl-L-methionine</keyword>
<protein>
    <submittedName>
        <fullName evidence="7">Radical SAM protein</fullName>
    </submittedName>
</protein>
<comment type="cofactor">
    <cofactor evidence="1">
        <name>[4Fe-4S] cluster</name>
        <dbReference type="ChEBI" id="CHEBI:49883"/>
    </cofactor>
</comment>
<evidence type="ECO:0000313" key="8">
    <source>
        <dbReference type="Proteomes" id="UP001371305"/>
    </source>
</evidence>
<evidence type="ECO:0000313" key="7">
    <source>
        <dbReference type="EMBL" id="MEK7954219.1"/>
    </source>
</evidence>
<dbReference type="Pfam" id="PF04055">
    <property type="entry name" value="Radical_SAM"/>
    <property type="match status" value="1"/>
</dbReference>
<dbReference type="RefSeq" id="WP_341407987.1">
    <property type="nucleotide sequence ID" value="NZ_JBBUKT010000017.1"/>
</dbReference>
<keyword evidence="5" id="KW-0411">Iron-sulfur</keyword>
<dbReference type="CDD" id="cd01335">
    <property type="entry name" value="Radical_SAM"/>
    <property type="match status" value="1"/>
</dbReference>
<dbReference type="SUPFAM" id="SSF102114">
    <property type="entry name" value="Radical SAM enzymes"/>
    <property type="match status" value="1"/>
</dbReference>
<feature type="domain" description="Radical SAM core" evidence="6">
    <location>
        <begin position="1"/>
        <end position="220"/>
    </location>
</feature>
<dbReference type="InterPro" id="IPR013785">
    <property type="entry name" value="Aldolase_TIM"/>
</dbReference>
<evidence type="ECO:0000256" key="1">
    <source>
        <dbReference type="ARBA" id="ARBA00001966"/>
    </source>
</evidence>
<evidence type="ECO:0000256" key="5">
    <source>
        <dbReference type="ARBA" id="ARBA00023014"/>
    </source>
</evidence>
<keyword evidence="4" id="KW-0408">Iron</keyword>
<dbReference type="SFLD" id="SFLDS00029">
    <property type="entry name" value="Radical_SAM"/>
    <property type="match status" value="1"/>
</dbReference>
<name>A0ABU9B2F9_9BACT</name>
<organism evidence="7 8">
    <name type="scientific">Luteolibacter soli</name>
    <dbReference type="NCBI Taxonomy" id="3135280"/>
    <lineage>
        <taxon>Bacteria</taxon>
        <taxon>Pseudomonadati</taxon>
        <taxon>Verrucomicrobiota</taxon>
        <taxon>Verrucomicrobiia</taxon>
        <taxon>Verrucomicrobiales</taxon>
        <taxon>Verrucomicrobiaceae</taxon>
        <taxon>Luteolibacter</taxon>
    </lineage>
</organism>
<dbReference type="SFLD" id="SFLDG01067">
    <property type="entry name" value="SPASM/twitch_domain_containing"/>
    <property type="match status" value="1"/>
</dbReference>
<dbReference type="Proteomes" id="UP001371305">
    <property type="component" value="Unassembled WGS sequence"/>
</dbReference>
<evidence type="ECO:0000256" key="2">
    <source>
        <dbReference type="ARBA" id="ARBA00022691"/>
    </source>
</evidence>
<proteinExistence type="predicted"/>
<evidence type="ECO:0000256" key="3">
    <source>
        <dbReference type="ARBA" id="ARBA00022723"/>
    </source>
</evidence>
<dbReference type="InterPro" id="IPR050377">
    <property type="entry name" value="Radical_SAM_PqqE_MftC-like"/>
</dbReference>
<dbReference type="PANTHER" id="PTHR11228">
    <property type="entry name" value="RADICAL SAM DOMAIN PROTEIN"/>
    <property type="match status" value="1"/>
</dbReference>
<evidence type="ECO:0000259" key="6">
    <source>
        <dbReference type="PROSITE" id="PS51918"/>
    </source>
</evidence>
<keyword evidence="8" id="KW-1185">Reference proteome</keyword>
<accession>A0ABU9B2F9</accession>
<evidence type="ECO:0000256" key="4">
    <source>
        <dbReference type="ARBA" id="ARBA00023004"/>
    </source>
</evidence>
<sequence>MYFNRIFLLVTDACDSRCTLCDYWLTKNPKFIDSDFVEEKVASFIKENGVSVVCISGGEPSLHPDLGKIVRSVRRAGATATLTTSTTRLETRFEEIRDLVTHYMISLDGADRETYRGSRGIDLFDHAVGWIRRLRVETSADLAISCVLQACNIASIRLIYELAIELQVNRIFFRVPDFKPHSFGRSGLTRSKTLKQVEVTPSEASALAADLEWIIKADEKHKLLGQSSGNLRRKAQFFQCVSENADYEEEDQLCDVPLTSLVIHADGTCRPCFYLPQVQPFNRAPLEGSAFLDVHSRMLNDKDFRKQWCNACQQFDGHKHLIERL</sequence>
<dbReference type="Gene3D" id="3.20.20.70">
    <property type="entry name" value="Aldolase class I"/>
    <property type="match status" value="1"/>
</dbReference>
<dbReference type="EMBL" id="JBBUKT010000017">
    <property type="protein sequence ID" value="MEK7954219.1"/>
    <property type="molecule type" value="Genomic_DNA"/>
</dbReference>